<protein>
    <submittedName>
        <fullName evidence="1">Uncharacterized protein</fullName>
    </submittedName>
</protein>
<comment type="caution">
    <text evidence="1">The sequence shown here is derived from an EMBL/GenBank/DDBJ whole genome shotgun (WGS) entry which is preliminary data.</text>
</comment>
<sequence length="56" mass="6522">MINKLFIIITLIVTSFASRYKCKAKLQPQKSPHKVGFLKPDRLTFYVIAELREVVQ</sequence>
<proteinExistence type="predicted"/>
<reference evidence="1 2" key="1">
    <citation type="submission" date="2015-06" db="EMBL/GenBank/DDBJ databases">
        <title>Genome sequence of Pseudoalteromonas carrageenovora.</title>
        <authorList>
            <person name="Xie B.-B."/>
            <person name="Rong J.-C."/>
            <person name="Qin Q.-L."/>
            <person name="Zhang Y.-Z."/>
        </authorList>
    </citation>
    <scope>NUCLEOTIDE SEQUENCE [LARGE SCALE GENOMIC DNA]</scope>
    <source>
        <strain evidence="1 2">IAM 12662</strain>
    </source>
</reference>
<dbReference type="EMBL" id="AQGW01000022">
    <property type="protein sequence ID" value="MBE0383452.1"/>
    <property type="molecule type" value="Genomic_DNA"/>
</dbReference>
<evidence type="ECO:0000313" key="2">
    <source>
        <dbReference type="Proteomes" id="UP000615003"/>
    </source>
</evidence>
<name>A0ABR9ESE2_PSEVC</name>
<organism evidence="1 2">
    <name type="scientific">Pseudoalteromonas carrageenovora IAM 12662</name>
    <dbReference type="NCBI Taxonomy" id="1314868"/>
    <lineage>
        <taxon>Bacteria</taxon>
        <taxon>Pseudomonadati</taxon>
        <taxon>Pseudomonadota</taxon>
        <taxon>Gammaproteobacteria</taxon>
        <taxon>Alteromonadales</taxon>
        <taxon>Pseudoalteromonadaceae</taxon>
        <taxon>Pseudoalteromonas</taxon>
    </lineage>
</organism>
<keyword evidence="2" id="KW-1185">Reference proteome</keyword>
<dbReference type="Proteomes" id="UP000615003">
    <property type="component" value="Unassembled WGS sequence"/>
</dbReference>
<gene>
    <name evidence="1" type="ORF">PCARR_a3674</name>
</gene>
<accession>A0ABR9ESE2</accession>
<evidence type="ECO:0000313" key="1">
    <source>
        <dbReference type="EMBL" id="MBE0383452.1"/>
    </source>
</evidence>